<keyword evidence="1" id="KW-1133">Transmembrane helix</keyword>
<geneLocation type="mitochondrion" evidence="2"/>
<accession>A0A250E5V6</accession>
<protein>
    <submittedName>
        <fullName evidence="2">ATP synthase F0 subunit 8</fullName>
    </submittedName>
</protein>
<evidence type="ECO:0000256" key="1">
    <source>
        <dbReference type="SAM" id="Phobius"/>
    </source>
</evidence>
<keyword evidence="1" id="KW-0812">Transmembrane</keyword>
<reference evidence="2" key="1">
    <citation type="journal article" date="2017" name="PLoS ONE">
        <title>First complete female mitochondrial genome in four bivalve species genus Donax and their phylogenetic relationships within the Veneroida order.</title>
        <authorList>
            <person name="Fernandez-Perez J."/>
            <person name="Nanton A."/>
            <person name="Ruiz-Ruano F.J."/>
            <person name="Camacho J.P.M."/>
            <person name="Mendez J."/>
        </authorList>
    </citation>
    <scope>NUCLEOTIDE SEQUENCE</scope>
</reference>
<sequence length="41" mass="4794">MPQMAPLFWSVGLVLIWVILCIVGVSVWWLLGFSSYRFSYK</sequence>
<proteinExistence type="predicted"/>
<feature type="transmembrane region" description="Helical" evidence="1">
    <location>
        <begin position="6"/>
        <end position="31"/>
    </location>
</feature>
<organism evidence="2">
    <name type="scientific">Donax variegatus</name>
    <dbReference type="NCBI Taxonomy" id="1920007"/>
    <lineage>
        <taxon>Eukaryota</taxon>
        <taxon>Metazoa</taxon>
        <taxon>Spiralia</taxon>
        <taxon>Lophotrochozoa</taxon>
        <taxon>Mollusca</taxon>
        <taxon>Bivalvia</taxon>
        <taxon>Autobranchia</taxon>
        <taxon>Heteroconchia</taxon>
        <taxon>Euheterodonta</taxon>
        <taxon>Imparidentia</taxon>
        <taxon>Neoheterodontei</taxon>
        <taxon>Cardiida</taxon>
        <taxon>Tellinoidea</taxon>
        <taxon>Donacidae</taxon>
        <taxon>Donax</taxon>
    </lineage>
</organism>
<dbReference type="EMBL" id="KY780365">
    <property type="protein sequence ID" value="ATA66405.1"/>
    <property type="molecule type" value="Genomic_DNA"/>
</dbReference>
<dbReference type="RefSeq" id="YP_009431956.1">
    <property type="nucleotide sequence ID" value="NC_035986.1"/>
</dbReference>
<gene>
    <name evidence="2" type="primary">atp8</name>
</gene>
<keyword evidence="2" id="KW-0496">Mitochondrion</keyword>
<evidence type="ECO:0000313" key="2">
    <source>
        <dbReference type="EMBL" id="ATA66405.1"/>
    </source>
</evidence>
<name>A0A250E5V6_9BIVA</name>
<keyword evidence="1" id="KW-0472">Membrane</keyword>
<dbReference type="AlphaFoldDB" id="A0A250E5V6"/>
<dbReference type="GeneID" id="34680330"/>